<name>A0A1I0Q768_9RHOB</name>
<keyword evidence="2" id="KW-1185">Reference proteome</keyword>
<organism evidence="1 2">
    <name type="scientific">Aliiroseovarius sediminilitoris</name>
    <dbReference type="NCBI Taxonomy" id="1173584"/>
    <lineage>
        <taxon>Bacteria</taxon>
        <taxon>Pseudomonadati</taxon>
        <taxon>Pseudomonadota</taxon>
        <taxon>Alphaproteobacteria</taxon>
        <taxon>Rhodobacterales</taxon>
        <taxon>Paracoccaceae</taxon>
        <taxon>Aliiroseovarius</taxon>
    </lineage>
</organism>
<dbReference type="InterPro" id="IPR029033">
    <property type="entry name" value="His_PPase_superfam"/>
</dbReference>
<dbReference type="SUPFAM" id="SSF53254">
    <property type="entry name" value="Phosphoglycerate mutase-like"/>
    <property type="match status" value="1"/>
</dbReference>
<dbReference type="InterPro" id="IPR013078">
    <property type="entry name" value="His_Pase_superF_clade-1"/>
</dbReference>
<dbReference type="Pfam" id="PF00300">
    <property type="entry name" value="His_Phos_1"/>
    <property type="match status" value="1"/>
</dbReference>
<proteinExistence type="predicted"/>
<protein>
    <submittedName>
        <fullName evidence="1">Histidine phosphatase superfamily (Branch 1)</fullName>
    </submittedName>
</protein>
<accession>A0A1I0Q768</accession>
<dbReference type="RefSeq" id="WP_091430707.1">
    <property type="nucleotide sequence ID" value="NZ_FOJB01000001.1"/>
</dbReference>
<evidence type="ECO:0000313" key="1">
    <source>
        <dbReference type="EMBL" id="SEW22811.1"/>
    </source>
</evidence>
<reference evidence="1 2" key="1">
    <citation type="submission" date="2016-10" db="EMBL/GenBank/DDBJ databases">
        <authorList>
            <person name="de Groot N.N."/>
        </authorList>
    </citation>
    <scope>NUCLEOTIDE SEQUENCE [LARGE SCALE GENOMIC DNA]</scope>
    <source>
        <strain evidence="1 2">DSM 29439</strain>
    </source>
</reference>
<dbReference type="PROSITE" id="PS51257">
    <property type="entry name" value="PROKAR_LIPOPROTEIN"/>
    <property type="match status" value="1"/>
</dbReference>
<sequence>MKRRVFLALTGAGIVTACARQGRQRLAPNTTLIIVRHGDRTGSDLNDTGRARAKALVGALDGIKIDAIYAPSVERNLDTAQPLATNRNLPIDRLPADGMATRLITQSAGKTVLWVGNKGNLREIWEALGAGGEPPLNYGDLFIVTSDKFGGVHIDRRQHGPAV</sequence>
<dbReference type="AlphaFoldDB" id="A0A1I0Q768"/>
<evidence type="ECO:0000313" key="2">
    <source>
        <dbReference type="Proteomes" id="UP000199650"/>
    </source>
</evidence>
<gene>
    <name evidence="1" type="ORF">SAMN05444851_2298</name>
</gene>
<dbReference type="Gene3D" id="3.40.50.1240">
    <property type="entry name" value="Phosphoglycerate mutase-like"/>
    <property type="match status" value="1"/>
</dbReference>
<dbReference type="OrthoDB" id="7864639at2"/>
<dbReference type="Proteomes" id="UP000199650">
    <property type="component" value="Unassembled WGS sequence"/>
</dbReference>
<dbReference type="EMBL" id="FOJB01000001">
    <property type="protein sequence ID" value="SEW22811.1"/>
    <property type="molecule type" value="Genomic_DNA"/>
</dbReference>